<dbReference type="Gene3D" id="3.30.1540.10">
    <property type="entry name" value="formyl-coa transferase, domain 3"/>
    <property type="match status" value="1"/>
</dbReference>
<dbReference type="Gene3D" id="3.40.50.10540">
    <property type="entry name" value="Crotonobetainyl-coa:carnitine coa-transferase, domain 1"/>
    <property type="match status" value="1"/>
</dbReference>
<gene>
    <name evidence="1" type="ORF">LVJ94_34375</name>
</gene>
<sequence>MTERPLNGRTVIEFGQLIPGPYAGRVLEDLGARVVKIEPPQGDAMRQFNPRLFAYLNAGKECISLDMKQARDRDDFRARVQGADAFIDGFRAGVCERLGAGYDELRLLNPKLVYVSISAFGRERNRPAHDINCEALSGVLHGYLHQVQPMLPIAPLANIFAGIMAAIHVISHFAEQSDRGKYLDLSMQHACAYGHAPLLLEGLQLQAGEAITPLGTMHAAVVHRCADGEWLAIATQEPWIWDRLMAVLGLSDLERIGYQTSGPGLAKGRAKLAECFAQAPREHWLRLLTDADLPVTPVLSPEEALTDMRTYGAGVVPSTPNFDFDGAFPLPNAVNARGQS</sequence>
<dbReference type="InterPro" id="IPR003673">
    <property type="entry name" value="CoA-Trfase_fam_III"/>
</dbReference>
<proteinExistence type="predicted"/>
<protein>
    <submittedName>
        <fullName evidence="1">CoA transferase</fullName>
    </submittedName>
</protein>
<dbReference type="RefSeq" id="WP_394831612.1">
    <property type="nucleotide sequence ID" value="NZ_CP089929.1"/>
</dbReference>
<dbReference type="InterPro" id="IPR023606">
    <property type="entry name" value="CoA-Trfase_III_dom_1_sf"/>
</dbReference>
<dbReference type="InterPro" id="IPR044855">
    <property type="entry name" value="CoA-Trfase_III_dom3_sf"/>
</dbReference>
<dbReference type="Proteomes" id="UP001374803">
    <property type="component" value="Chromosome"/>
</dbReference>
<reference evidence="1" key="1">
    <citation type="submission" date="2021-12" db="EMBL/GenBank/DDBJ databases">
        <title>Discovery of the Pendulisporaceae a myxobacterial family with distinct sporulation behavior and unique specialized metabolism.</title>
        <authorList>
            <person name="Garcia R."/>
            <person name="Popoff A."/>
            <person name="Bader C.D."/>
            <person name="Loehr J."/>
            <person name="Walesch S."/>
            <person name="Walt C."/>
            <person name="Boldt J."/>
            <person name="Bunk B."/>
            <person name="Haeckl F.J.F.P.J."/>
            <person name="Gunesch A.P."/>
            <person name="Birkelbach J."/>
            <person name="Nuebel U."/>
            <person name="Pietschmann T."/>
            <person name="Bach T."/>
            <person name="Mueller R."/>
        </authorList>
    </citation>
    <scope>NUCLEOTIDE SEQUENCE</scope>
    <source>
        <strain evidence="1">MSr11367</strain>
    </source>
</reference>
<dbReference type="PANTHER" id="PTHR48228">
    <property type="entry name" value="SUCCINYL-COA--D-CITRAMALATE COA-TRANSFERASE"/>
    <property type="match status" value="1"/>
</dbReference>
<organism evidence="1 2">
    <name type="scientific">Pendulispora rubella</name>
    <dbReference type="NCBI Taxonomy" id="2741070"/>
    <lineage>
        <taxon>Bacteria</taxon>
        <taxon>Pseudomonadati</taxon>
        <taxon>Myxococcota</taxon>
        <taxon>Myxococcia</taxon>
        <taxon>Myxococcales</taxon>
        <taxon>Sorangiineae</taxon>
        <taxon>Pendulisporaceae</taxon>
        <taxon>Pendulispora</taxon>
    </lineage>
</organism>
<name>A0ABZ2KV79_9BACT</name>
<evidence type="ECO:0000313" key="2">
    <source>
        <dbReference type="Proteomes" id="UP001374803"/>
    </source>
</evidence>
<dbReference type="EMBL" id="CP089983">
    <property type="protein sequence ID" value="WXB01990.1"/>
    <property type="molecule type" value="Genomic_DNA"/>
</dbReference>
<keyword evidence="2" id="KW-1185">Reference proteome</keyword>
<keyword evidence="1" id="KW-0808">Transferase</keyword>
<dbReference type="InterPro" id="IPR050509">
    <property type="entry name" value="CoA-transferase_III"/>
</dbReference>
<dbReference type="PANTHER" id="PTHR48228:SF5">
    <property type="entry name" value="ALPHA-METHYLACYL-COA RACEMASE"/>
    <property type="match status" value="1"/>
</dbReference>
<evidence type="ECO:0000313" key="1">
    <source>
        <dbReference type="EMBL" id="WXB01990.1"/>
    </source>
</evidence>
<accession>A0ABZ2KV79</accession>
<dbReference type="Pfam" id="PF02515">
    <property type="entry name" value="CoA_transf_3"/>
    <property type="match status" value="1"/>
</dbReference>
<dbReference type="GO" id="GO:0016740">
    <property type="term" value="F:transferase activity"/>
    <property type="evidence" value="ECO:0007669"/>
    <property type="project" value="UniProtKB-KW"/>
</dbReference>
<dbReference type="SUPFAM" id="SSF89796">
    <property type="entry name" value="CoA-transferase family III (CaiB/BaiF)"/>
    <property type="match status" value="1"/>
</dbReference>